<dbReference type="Proteomes" id="UP000272622">
    <property type="component" value="Chromosome"/>
</dbReference>
<feature type="domain" description="Chorismate-utilising enzyme C-terminal" evidence="3">
    <location>
        <begin position="184"/>
        <end position="436"/>
    </location>
</feature>
<dbReference type="GO" id="GO:0046820">
    <property type="term" value="F:4-amino-4-deoxychorismate synthase activity"/>
    <property type="evidence" value="ECO:0007669"/>
    <property type="project" value="UniProtKB-EC"/>
</dbReference>
<dbReference type="InterPro" id="IPR006805">
    <property type="entry name" value="Anth_synth_I_N"/>
</dbReference>
<dbReference type="RefSeq" id="WP_125463487.1">
    <property type="nucleotide sequence ID" value="NZ_CP034337.1"/>
</dbReference>
<dbReference type="EMBL" id="CP034337">
    <property type="protein sequence ID" value="AZL73348.1"/>
    <property type="molecule type" value="Genomic_DNA"/>
</dbReference>
<keyword evidence="2 5" id="KW-0808">Transferase</keyword>
<name>A0ABM7CPH9_9PSED</name>
<dbReference type="NCBIfam" id="TIGR00553">
    <property type="entry name" value="pabB"/>
    <property type="match status" value="1"/>
</dbReference>
<evidence type="ECO:0000256" key="1">
    <source>
        <dbReference type="ARBA" id="ARBA00013139"/>
    </source>
</evidence>
<dbReference type="SUPFAM" id="SSF56322">
    <property type="entry name" value="ADC synthase"/>
    <property type="match status" value="1"/>
</dbReference>
<evidence type="ECO:0000259" key="3">
    <source>
        <dbReference type="Pfam" id="PF00425"/>
    </source>
</evidence>
<keyword evidence="5" id="KW-0032">Aminotransferase</keyword>
<dbReference type="Pfam" id="PF04715">
    <property type="entry name" value="Anth_synt_I_N"/>
    <property type="match status" value="1"/>
</dbReference>
<evidence type="ECO:0000313" key="6">
    <source>
        <dbReference type="Proteomes" id="UP000272622"/>
    </source>
</evidence>
<sequence length="447" mass="48840">MPTCTLHPLPYQPDPAHYFARLRAAPGAILLDSARPNAERGRFDLLSAWPAQQLQAQTAESGQAYLQRLRSALAELGMAQLPEGVELPFAGGLIGYLSYDFGRRLEQLPTLAIDDLGLPEAQLGLYAWALVSDHHARTSQLVFHPSLQAAERQRLVQLFEAPDQADSGEFKLLAPMAGDLSPGQYRSAFDKVQQYIQAGDCYQINLTQRFRAPCQGDPWHAYQALRAACPTPFSGYQQLDAGTSLLSFSPERFVRVSQGDVETRPIKGTRPRNADPLADARNAAELLASPKDRSENLMIVDLLRNDIGRTCQIGSVKVPELFSLESYPNVHHLVSSVTGRLAPGKDALDLIGGSFPGGSITGAPKIRAMQIIDELEPARRALYCGSLLYIDVRGEMDSSIAIRSLLVKDGQVSCWGGGAVVADSDWQAEYEESIAKVRVLMETLQGL</sequence>
<evidence type="ECO:0000313" key="5">
    <source>
        <dbReference type="EMBL" id="AZL73348.1"/>
    </source>
</evidence>
<feature type="domain" description="Anthranilate synthase component I N-terminal" evidence="4">
    <location>
        <begin position="14"/>
        <end position="138"/>
    </location>
</feature>
<dbReference type="PRINTS" id="PR00095">
    <property type="entry name" value="ANTSNTHASEI"/>
</dbReference>
<dbReference type="PANTHER" id="PTHR11236:SF50">
    <property type="entry name" value="AMINODEOXYCHORISMATE SYNTHASE COMPONENT 1"/>
    <property type="match status" value="1"/>
</dbReference>
<organism evidence="5 6">
    <name type="scientific">Pseudomonas oryziphila</name>
    <dbReference type="NCBI Taxonomy" id="2894079"/>
    <lineage>
        <taxon>Bacteria</taxon>
        <taxon>Pseudomonadati</taxon>
        <taxon>Pseudomonadota</taxon>
        <taxon>Gammaproteobacteria</taxon>
        <taxon>Pseudomonadales</taxon>
        <taxon>Pseudomonadaceae</taxon>
        <taxon>Pseudomonas</taxon>
    </lineage>
</organism>
<evidence type="ECO:0000256" key="2">
    <source>
        <dbReference type="ARBA" id="ARBA00022679"/>
    </source>
</evidence>
<proteinExistence type="predicted"/>
<dbReference type="EC" id="2.6.1.85" evidence="1"/>
<dbReference type="InterPro" id="IPR005802">
    <property type="entry name" value="ADC_synth_comp_1"/>
</dbReference>
<dbReference type="InterPro" id="IPR019999">
    <property type="entry name" value="Anth_synth_I-like"/>
</dbReference>
<gene>
    <name evidence="5" type="primary">pabB</name>
    <name evidence="5" type="ORF">EI693_09690</name>
</gene>
<dbReference type="PANTHER" id="PTHR11236">
    <property type="entry name" value="AMINOBENZOATE/ANTHRANILATE SYNTHASE"/>
    <property type="match status" value="1"/>
</dbReference>
<dbReference type="InterPro" id="IPR015890">
    <property type="entry name" value="Chorismate_C"/>
</dbReference>
<dbReference type="InterPro" id="IPR005801">
    <property type="entry name" value="ADC_synthase"/>
</dbReference>
<evidence type="ECO:0000259" key="4">
    <source>
        <dbReference type="Pfam" id="PF04715"/>
    </source>
</evidence>
<reference evidence="5 6" key="1">
    <citation type="submission" date="2018-12" db="EMBL/GenBank/DDBJ databases">
        <authorList>
            <person name="Li S."/>
            <person name="Yang R."/>
            <person name="Chen G."/>
            <person name="Zou L."/>
            <person name="Zhang C."/>
            <person name="Chen Y."/>
            <person name="Liu Z."/>
            <person name="Li Y."/>
            <person name="Yan Y."/>
            <person name="Huang M."/>
            <person name="Chen T."/>
        </authorList>
    </citation>
    <scope>NUCLEOTIDE SEQUENCE [LARGE SCALE GENOMIC DNA]</scope>
    <source>
        <strain evidence="5 6">2014</strain>
    </source>
</reference>
<accession>A0ABM7CPH9</accession>
<dbReference type="Pfam" id="PF00425">
    <property type="entry name" value="Chorismate_bind"/>
    <property type="match status" value="1"/>
</dbReference>
<protein>
    <recommendedName>
        <fullName evidence="1">aminodeoxychorismate synthase</fullName>
        <ecNumber evidence="1">2.6.1.85</ecNumber>
    </recommendedName>
</protein>
<keyword evidence="6" id="KW-1185">Reference proteome</keyword>
<dbReference type="Gene3D" id="3.60.120.10">
    <property type="entry name" value="Anthranilate synthase"/>
    <property type="match status" value="1"/>
</dbReference>